<name>A0A0P7I440_9RHOB</name>
<sequence>MAYQSLGEASLEYFPCRYGASKILFRGPQRSLDGAYVAALGGSETYGKFVQYPYPDLMEGLLGMPVANFGCMNAGVDVFAHDQTILDACNHAKRTVLQVPGAVNLSNRLYAVHPRRNDRFLRASNLLKAIYREVDFTEFNFTRHMLQTLQEISVEKFAMVEMELKEAWVGRMKSLVARIESPLILLWLSERAISETCPHGVLGPDPAMVDEDMINEVRPFVQDIVEVKVSSQDITIGREDLIFPEMDAAAAQCMLGAVAHDLAADALVSCIRAHP</sequence>
<dbReference type="Pfam" id="PF20078">
    <property type="entry name" value="DUF6473"/>
    <property type="match status" value="1"/>
</dbReference>
<dbReference type="OrthoDB" id="7838347at2"/>
<dbReference type="RefSeq" id="WP_055187833.1">
    <property type="nucleotide sequence ID" value="NZ_FPBS01000004.1"/>
</dbReference>
<keyword evidence="3" id="KW-1185">Reference proteome</keyword>
<evidence type="ECO:0000313" key="2">
    <source>
        <dbReference type="EMBL" id="KPN64007.1"/>
    </source>
</evidence>
<proteinExistence type="predicted"/>
<protein>
    <recommendedName>
        <fullName evidence="1">DUF6473 domain-containing protein</fullName>
    </recommendedName>
</protein>
<gene>
    <name evidence="2" type="ORF">AKJ29_15170</name>
</gene>
<dbReference type="AlphaFoldDB" id="A0A0P7I440"/>
<dbReference type="STRING" id="154981.AKJ29_15170"/>
<dbReference type="Proteomes" id="UP000050471">
    <property type="component" value="Unassembled WGS sequence"/>
</dbReference>
<evidence type="ECO:0000313" key="3">
    <source>
        <dbReference type="Proteomes" id="UP000050471"/>
    </source>
</evidence>
<accession>A0A0P7I440</accession>
<evidence type="ECO:0000259" key="1">
    <source>
        <dbReference type="Pfam" id="PF20078"/>
    </source>
</evidence>
<dbReference type="EMBL" id="LKBA01000004">
    <property type="protein sequence ID" value="KPN64007.1"/>
    <property type="molecule type" value="Genomic_DNA"/>
</dbReference>
<dbReference type="InterPro" id="IPR045524">
    <property type="entry name" value="DUF6473"/>
</dbReference>
<comment type="caution">
    <text evidence="2">The sequence shown here is derived from an EMBL/GenBank/DDBJ whole genome shotgun (WGS) entry which is preliminary data.</text>
</comment>
<feature type="domain" description="DUF6473" evidence="1">
    <location>
        <begin position="1"/>
        <end position="272"/>
    </location>
</feature>
<organism evidence="2 3">
    <name type="scientific">Aliiroseovarius crassostreae</name>
    <dbReference type="NCBI Taxonomy" id="154981"/>
    <lineage>
        <taxon>Bacteria</taxon>
        <taxon>Pseudomonadati</taxon>
        <taxon>Pseudomonadota</taxon>
        <taxon>Alphaproteobacteria</taxon>
        <taxon>Rhodobacterales</taxon>
        <taxon>Paracoccaceae</taxon>
        <taxon>Aliiroseovarius</taxon>
    </lineage>
</organism>
<reference evidence="2 3" key="1">
    <citation type="submission" date="2015-09" db="EMBL/GenBank/DDBJ databases">
        <title>Draft genome sequence of Aliiroseovarius crassostreae CV919-312TSm, the causative agent of Roseovarius Oyster Disease (formerly Juvenile Oyster Disease).</title>
        <authorList>
            <person name="Kessner L."/>
            <person name="Spinard E."/>
            <person name="Nelson D."/>
        </authorList>
    </citation>
    <scope>NUCLEOTIDE SEQUENCE [LARGE SCALE GENOMIC DNA]</scope>
    <source>
        <strain evidence="2 3">CV919-312</strain>
    </source>
</reference>